<proteinExistence type="predicted"/>
<dbReference type="RefSeq" id="WP_010964489.1">
    <property type="nucleotide sequence ID" value="NC_003030.1"/>
</dbReference>
<sequence length="101" mass="12194">MNRRQVKKISKNINKRIRFFNAHLTMCSKRNDKTILYRNINKACYSKKYKPFKLLKKVYEKIFLAIDLWSGKDYSVETIYEIKDGSATLIKTSFYKKREEI</sequence>
<dbReference type="GeneID" id="44997686"/>
<dbReference type="Proteomes" id="UP000000814">
    <property type="component" value="Chromosome"/>
</dbReference>
<dbReference type="PATRIC" id="fig|272562.8.peg.1381"/>
<accession>Q97JU7</accession>
<dbReference type="HOGENOM" id="CLU_2286527_0_0_9"/>
<dbReference type="EMBL" id="AE001437">
    <property type="protein sequence ID" value="AAK79148.1"/>
    <property type="molecule type" value="Genomic_DNA"/>
</dbReference>
<dbReference type="AlphaFoldDB" id="Q97JU7"/>
<reference evidence="1 2" key="1">
    <citation type="journal article" date="2001" name="J. Bacteriol.">
        <title>Genome sequence and comparative analysis of the solvent-producing bacterium Clostridium acetobutylicum.</title>
        <authorList>
            <person name="Nolling J."/>
            <person name="Breton G."/>
            <person name="Omelchenko M.V."/>
            <person name="Makarova K.S."/>
            <person name="Zeng Q."/>
            <person name="Gibson R."/>
            <person name="Lee H.M."/>
            <person name="Dubois J."/>
            <person name="Qiu D."/>
            <person name="Hitti J."/>
            <person name="Wolf Y.I."/>
            <person name="Tatusov R.L."/>
            <person name="Sabathe F."/>
            <person name="Doucette-Stamm L."/>
            <person name="Soucaille P."/>
            <person name="Daly M.J."/>
            <person name="Bennett G.N."/>
            <person name="Koonin E.V."/>
            <person name="Smith D.R."/>
        </authorList>
    </citation>
    <scope>NUCLEOTIDE SEQUENCE [LARGE SCALE GENOMIC DNA]</scope>
    <source>
        <strain evidence="2">ATCC 824 / DSM 792 / JCM 1419 / LMG 5710 / VKM B-1787</strain>
    </source>
</reference>
<dbReference type="STRING" id="272562.CA_C1176"/>
<organism evidence="1 2">
    <name type="scientific">Clostridium acetobutylicum (strain ATCC 824 / DSM 792 / JCM 1419 / IAM 19013 / LMG 5710 / NBRC 13948 / NRRL B-527 / VKM B-1787 / 2291 / W)</name>
    <dbReference type="NCBI Taxonomy" id="272562"/>
    <lineage>
        <taxon>Bacteria</taxon>
        <taxon>Bacillati</taxon>
        <taxon>Bacillota</taxon>
        <taxon>Clostridia</taxon>
        <taxon>Eubacteriales</taxon>
        <taxon>Clostridiaceae</taxon>
        <taxon>Clostridium</taxon>
    </lineage>
</organism>
<keyword evidence="2" id="KW-1185">Reference proteome</keyword>
<name>Q97JU7_CLOAB</name>
<dbReference type="KEGG" id="cac:CA_C1176"/>
<gene>
    <name evidence="1" type="ordered locus">CA_C1176</name>
</gene>
<evidence type="ECO:0000313" key="2">
    <source>
        <dbReference type="Proteomes" id="UP000000814"/>
    </source>
</evidence>
<dbReference type="PIR" id="A97045">
    <property type="entry name" value="A97045"/>
</dbReference>
<evidence type="ECO:0000313" key="1">
    <source>
        <dbReference type="EMBL" id="AAK79148.1"/>
    </source>
</evidence>
<protein>
    <submittedName>
        <fullName evidence="1">Uncharacterized protein</fullName>
    </submittedName>
</protein>